<dbReference type="PANTHER" id="PTHR43343:SF3">
    <property type="entry name" value="PROTEASE DO-LIKE 8, CHLOROPLASTIC"/>
    <property type="match status" value="1"/>
</dbReference>
<dbReference type="SUPFAM" id="SSF50156">
    <property type="entry name" value="PDZ domain-like"/>
    <property type="match status" value="1"/>
</dbReference>
<feature type="domain" description="PDZ" evidence="4">
    <location>
        <begin position="276"/>
        <end position="375"/>
    </location>
</feature>
<dbReference type="STRING" id="523791.Kkor_0657"/>
<dbReference type="GO" id="GO:0004252">
    <property type="term" value="F:serine-type endopeptidase activity"/>
    <property type="evidence" value="ECO:0007669"/>
    <property type="project" value="InterPro"/>
</dbReference>
<dbReference type="AlphaFoldDB" id="C7R9I6"/>
<dbReference type="RefSeq" id="WP_012800591.1">
    <property type="nucleotide sequence ID" value="NC_013166.1"/>
</dbReference>
<keyword evidence="6" id="KW-1185">Reference proteome</keyword>
<sequence length="388" mass="42368">MQFITFVGYIVKYLLVGLGIAALFIVFMPGRFSLQDANQQATQPQHQVVATSKPFSGYADMLEKVRPAVVSIRARSKLLPLNDPECRNNLRSVPAGTNACAFLNNGSGVFIDKEGHLVTNAHVLAKAESAIVELLDGRKFTAQLVGIDQDSDLALLKVNYTPEYILPLSTEDTSRVGDIVFAIGTPYMAFEQTVTQGIISAKFFSRVSHYIQTDAALRSGNSGGALVNSEGKLVGITSLSTRDESGEKTYQNFAVVAADVQHVVQELLEHGKVERGWLGLNGDMTINFRSIVQEMSLDPQQQKTLAEYIEQLPYGQGIVITAINGNGPADKAGLQALDIITQVNNQPINSTADMMAAIWNLPPKQEIIIEYYREGKKAETNVVLGYRD</sequence>
<feature type="transmembrane region" description="Helical" evidence="3">
    <location>
        <begin position="6"/>
        <end position="27"/>
    </location>
</feature>
<evidence type="ECO:0000259" key="4">
    <source>
        <dbReference type="SMART" id="SM00228"/>
    </source>
</evidence>
<reference evidence="5 6" key="1">
    <citation type="journal article" date="2009" name="Stand. Genomic Sci.">
        <title>Complete genome sequence of Kangiella koreensis type strain (SW-125).</title>
        <authorList>
            <person name="Han C."/>
            <person name="Sikorski J."/>
            <person name="Lapidus A."/>
            <person name="Nolan M."/>
            <person name="Glavina Del Rio T."/>
            <person name="Tice H."/>
            <person name="Cheng J.F."/>
            <person name="Lucas S."/>
            <person name="Chen F."/>
            <person name="Copeland A."/>
            <person name="Ivanova N."/>
            <person name="Mavromatis K."/>
            <person name="Ovchinnikova G."/>
            <person name="Pati A."/>
            <person name="Bruce D."/>
            <person name="Goodwin L."/>
            <person name="Pitluck S."/>
            <person name="Chen A."/>
            <person name="Palaniappan K."/>
            <person name="Land M."/>
            <person name="Hauser L."/>
            <person name="Chang Y.J."/>
            <person name="Jeffries C.D."/>
            <person name="Chain P."/>
            <person name="Saunders E."/>
            <person name="Brettin T."/>
            <person name="Goker M."/>
            <person name="Tindall B.J."/>
            <person name="Bristow J."/>
            <person name="Eisen J.A."/>
            <person name="Markowitz V."/>
            <person name="Hugenholtz P."/>
            <person name="Kyrpides N.C."/>
            <person name="Klenk H.P."/>
            <person name="Detter J.C."/>
        </authorList>
    </citation>
    <scope>NUCLEOTIDE SEQUENCE [LARGE SCALE GENOMIC DNA]</scope>
    <source>
        <strain evidence="6">DSM 16069 / KCTC 12182 / SW-125</strain>
    </source>
</reference>
<keyword evidence="1" id="KW-0645">Protease</keyword>
<keyword evidence="3" id="KW-0812">Transmembrane</keyword>
<dbReference type="InterPro" id="IPR051201">
    <property type="entry name" value="Chloro_Bact_Ser_Proteases"/>
</dbReference>
<dbReference type="GO" id="GO:0006508">
    <property type="term" value="P:proteolysis"/>
    <property type="evidence" value="ECO:0007669"/>
    <property type="project" value="UniProtKB-KW"/>
</dbReference>
<dbReference type="Pfam" id="PF13365">
    <property type="entry name" value="Trypsin_2"/>
    <property type="match status" value="1"/>
</dbReference>
<dbReference type="PRINTS" id="PR00834">
    <property type="entry name" value="PROTEASES2C"/>
</dbReference>
<dbReference type="KEGG" id="kko:Kkor_0657"/>
<dbReference type="EMBL" id="CP001707">
    <property type="protein sequence ID" value="ACV26077.1"/>
    <property type="molecule type" value="Genomic_DNA"/>
</dbReference>
<protein>
    <submittedName>
        <fullName evidence="5">PDZ/DHR/GLGF domain protein</fullName>
    </submittedName>
</protein>
<organism evidence="5 6">
    <name type="scientific">Kangiella koreensis (strain DSM 16069 / JCM 12317 / KCTC 12182 / SW-125)</name>
    <dbReference type="NCBI Taxonomy" id="523791"/>
    <lineage>
        <taxon>Bacteria</taxon>
        <taxon>Pseudomonadati</taxon>
        <taxon>Pseudomonadota</taxon>
        <taxon>Gammaproteobacteria</taxon>
        <taxon>Kangiellales</taxon>
        <taxon>Kangiellaceae</taxon>
        <taxon>Kangiella</taxon>
    </lineage>
</organism>
<evidence type="ECO:0000256" key="1">
    <source>
        <dbReference type="ARBA" id="ARBA00022670"/>
    </source>
</evidence>
<dbReference type="InParanoid" id="C7R9I6"/>
<dbReference type="Pfam" id="PF13180">
    <property type="entry name" value="PDZ_2"/>
    <property type="match status" value="1"/>
</dbReference>
<dbReference type="InterPro" id="IPR001940">
    <property type="entry name" value="Peptidase_S1C"/>
</dbReference>
<keyword evidence="3" id="KW-0472">Membrane</keyword>
<dbReference type="SMART" id="SM00228">
    <property type="entry name" value="PDZ"/>
    <property type="match status" value="1"/>
</dbReference>
<name>C7R9I6_KANKD</name>
<dbReference type="OrthoDB" id="9758917at2"/>
<evidence type="ECO:0000256" key="2">
    <source>
        <dbReference type="ARBA" id="ARBA00022801"/>
    </source>
</evidence>
<evidence type="ECO:0000256" key="3">
    <source>
        <dbReference type="SAM" id="Phobius"/>
    </source>
</evidence>
<keyword evidence="3" id="KW-1133">Transmembrane helix</keyword>
<dbReference type="Proteomes" id="UP000001231">
    <property type="component" value="Chromosome"/>
</dbReference>
<evidence type="ECO:0000313" key="5">
    <source>
        <dbReference type="EMBL" id="ACV26077.1"/>
    </source>
</evidence>
<proteinExistence type="predicted"/>
<dbReference type="PANTHER" id="PTHR43343">
    <property type="entry name" value="PEPTIDASE S12"/>
    <property type="match status" value="1"/>
</dbReference>
<gene>
    <name evidence="5" type="ordered locus">Kkor_0657</name>
</gene>
<keyword evidence="2" id="KW-0378">Hydrolase</keyword>
<dbReference type="eggNOG" id="COG0265">
    <property type="taxonomic scope" value="Bacteria"/>
</dbReference>
<dbReference type="SUPFAM" id="SSF50494">
    <property type="entry name" value="Trypsin-like serine proteases"/>
    <property type="match status" value="1"/>
</dbReference>
<dbReference type="HOGENOM" id="CLU_020120_1_2_6"/>
<evidence type="ECO:0000313" key="6">
    <source>
        <dbReference type="Proteomes" id="UP000001231"/>
    </source>
</evidence>
<dbReference type="InterPro" id="IPR009003">
    <property type="entry name" value="Peptidase_S1_PA"/>
</dbReference>
<accession>C7R9I6</accession>
<dbReference type="Gene3D" id="2.30.42.10">
    <property type="match status" value="1"/>
</dbReference>
<dbReference type="InterPro" id="IPR001478">
    <property type="entry name" value="PDZ"/>
</dbReference>
<dbReference type="InterPro" id="IPR036034">
    <property type="entry name" value="PDZ_sf"/>
</dbReference>
<dbReference type="Gene3D" id="2.40.10.120">
    <property type="match status" value="1"/>
</dbReference>